<dbReference type="CDD" id="cd02968">
    <property type="entry name" value="SCO"/>
    <property type="match status" value="1"/>
</dbReference>
<reference evidence="6" key="1">
    <citation type="submission" date="2024-07" db="EMBL/GenBank/DDBJ databases">
        <title>Halotolerant mesophilic bacterium Ornithinibacillus sp. 4-3, sp. nov., isolated from soil.</title>
        <authorList>
            <person name="Sidarenka A.V."/>
            <person name="Guliayeva D.E."/>
            <person name="Leanovich S.I."/>
            <person name="Hileuskaya K.S."/>
            <person name="Akhremchuk A.E."/>
            <person name="Sikolenko M.A."/>
            <person name="Valentovich L.N."/>
        </authorList>
    </citation>
    <scope>NUCLEOTIDE SEQUENCE</scope>
    <source>
        <strain evidence="6">4-3</strain>
    </source>
</reference>
<accession>A0AB39HUV9</accession>
<proteinExistence type="inferred from homology"/>
<evidence type="ECO:0000256" key="4">
    <source>
        <dbReference type="PIRSR" id="PIRSR603782-2"/>
    </source>
</evidence>
<comment type="similarity">
    <text evidence="1">Belongs to the SCO1/2 family.</text>
</comment>
<feature type="binding site" evidence="3">
    <location>
        <position position="156"/>
    </location>
    <ligand>
        <name>Cu cation</name>
        <dbReference type="ChEBI" id="CHEBI:23378"/>
    </ligand>
</feature>
<dbReference type="GO" id="GO:0046872">
    <property type="term" value="F:metal ion binding"/>
    <property type="evidence" value="ECO:0007669"/>
    <property type="project" value="UniProtKB-KW"/>
</dbReference>
<feature type="binding site" evidence="3">
    <location>
        <position position="70"/>
    </location>
    <ligand>
        <name>Cu cation</name>
        <dbReference type="ChEBI" id="CHEBI:23378"/>
    </ligand>
</feature>
<dbReference type="PROSITE" id="PS51257">
    <property type="entry name" value="PROKAR_LIPOPROTEIN"/>
    <property type="match status" value="1"/>
</dbReference>
<keyword evidence="2 3" id="KW-0186">Copper</keyword>
<dbReference type="RefSeq" id="WP_368654449.1">
    <property type="nucleotide sequence ID" value="NZ_CP162599.1"/>
</dbReference>
<keyword evidence="4" id="KW-1015">Disulfide bond</keyword>
<evidence type="ECO:0000313" key="6">
    <source>
        <dbReference type="EMBL" id="XDK33771.1"/>
    </source>
</evidence>
<organism evidence="6">
    <name type="scientific">Ornithinibacillus sp. 4-3</name>
    <dbReference type="NCBI Taxonomy" id="3231488"/>
    <lineage>
        <taxon>Bacteria</taxon>
        <taxon>Bacillati</taxon>
        <taxon>Bacillota</taxon>
        <taxon>Bacilli</taxon>
        <taxon>Bacillales</taxon>
        <taxon>Bacillaceae</taxon>
        <taxon>Ornithinibacillus</taxon>
    </lineage>
</organism>
<keyword evidence="3" id="KW-0479">Metal-binding</keyword>
<name>A0AB39HUV9_9BACI</name>
<feature type="disulfide bond" description="Redox-active" evidence="4">
    <location>
        <begin position="66"/>
        <end position="70"/>
    </location>
</feature>
<dbReference type="AlphaFoldDB" id="A0AB39HUV9"/>
<feature type="binding site" evidence="3">
    <location>
        <position position="66"/>
    </location>
    <ligand>
        <name>Cu cation</name>
        <dbReference type="ChEBI" id="CHEBI:23378"/>
    </ligand>
</feature>
<dbReference type="PANTHER" id="PTHR12151">
    <property type="entry name" value="ELECTRON TRANSPORT PROTIN SCO1/SENC FAMILY MEMBER"/>
    <property type="match status" value="1"/>
</dbReference>
<evidence type="ECO:0000256" key="1">
    <source>
        <dbReference type="ARBA" id="ARBA00010996"/>
    </source>
</evidence>
<dbReference type="SUPFAM" id="SSF52833">
    <property type="entry name" value="Thioredoxin-like"/>
    <property type="match status" value="1"/>
</dbReference>
<feature type="domain" description="Thioredoxin" evidence="5">
    <location>
        <begin position="28"/>
        <end position="190"/>
    </location>
</feature>
<evidence type="ECO:0000256" key="3">
    <source>
        <dbReference type="PIRSR" id="PIRSR603782-1"/>
    </source>
</evidence>
<sequence>MIKKRVLFFAFLTFILFLTACGKGEIESNMAKQTPDFSFTNQENEAFGSEDLEGKWWIADFIFTNCTTVCLPMTYNMSQLQIMLEDEGIDAELVSFTVDPDVDNPEVLKDYAESYNADLSNWTFLTGYDFETIQELALDPFMTGVKQEPDSDQVTHGVRFFLVNPEGEVIKNYMGTDLEEMEKIVEDLKKVF</sequence>
<evidence type="ECO:0000259" key="5">
    <source>
        <dbReference type="PROSITE" id="PS51352"/>
    </source>
</evidence>
<dbReference type="Pfam" id="PF02630">
    <property type="entry name" value="SCO1-SenC"/>
    <property type="match status" value="1"/>
</dbReference>
<dbReference type="PANTHER" id="PTHR12151:SF25">
    <property type="entry name" value="LINALOOL DEHYDRATASE_ISOMERASE DOMAIN-CONTAINING PROTEIN"/>
    <property type="match status" value="1"/>
</dbReference>
<evidence type="ECO:0000256" key="2">
    <source>
        <dbReference type="ARBA" id="ARBA00023008"/>
    </source>
</evidence>
<dbReference type="InterPro" id="IPR036249">
    <property type="entry name" value="Thioredoxin-like_sf"/>
</dbReference>
<dbReference type="Gene3D" id="3.40.30.10">
    <property type="entry name" value="Glutaredoxin"/>
    <property type="match status" value="1"/>
</dbReference>
<gene>
    <name evidence="6" type="ORF">AB4Y30_05305</name>
</gene>
<dbReference type="EMBL" id="CP162599">
    <property type="protein sequence ID" value="XDK33771.1"/>
    <property type="molecule type" value="Genomic_DNA"/>
</dbReference>
<dbReference type="InterPro" id="IPR013766">
    <property type="entry name" value="Thioredoxin_domain"/>
</dbReference>
<dbReference type="InterPro" id="IPR003782">
    <property type="entry name" value="SCO1/SenC"/>
</dbReference>
<dbReference type="PROSITE" id="PS51352">
    <property type="entry name" value="THIOREDOXIN_2"/>
    <property type="match status" value="1"/>
</dbReference>
<protein>
    <submittedName>
        <fullName evidence="6">SCO family protein</fullName>
    </submittedName>
</protein>